<feature type="region of interest" description="Disordered" evidence="1">
    <location>
        <begin position="1"/>
        <end position="20"/>
    </location>
</feature>
<evidence type="ECO:0000256" key="1">
    <source>
        <dbReference type="SAM" id="MobiDB-lite"/>
    </source>
</evidence>
<feature type="compositionally biased region" description="Basic residues" evidence="1">
    <location>
        <begin position="1"/>
        <end position="16"/>
    </location>
</feature>
<keyword evidence="3" id="KW-1185">Reference proteome</keyword>
<dbReference type="AlphaFoldDB" id="A0ABD1YVB2"/>
<protein>
    <submittedName>
        <fullName evidence="2">Uncharacterized protein</fullName>
    </submittedName>
</protein>
<gene>
    <name evidence="2" type="ORF">R1flu_006191</name>
</gene>
<proteinExistence type="predicted"/>
<name>A0ABD1YVB2_9MARC</name>
<organism evidence="2 3">
    <name type="scientific">Riccia fluitans</name>
    <dbReference type="NCBI Taxonomy" id="41844"/>
    <lineage>
        <taxon>Eukaryota</taxon>
        <taxon>Viridiplantae</taxon>
        <taxon>Streptophyta</taxon>
        <taxon>Embryophyta</taxon>
        <taxon>Marchantiophyta</taxon>
        <taxon>Marchantiopsida</taxon>
        <taxon>Marchantiidae</taxon>
        <taxon>Marchantiales</taxon>
        <taxon>Ricciaceae</taxon>
        <taxon>Riccia</taxon>
    </lineage>
</organism>
<accession>A0ABD1YVB2</accession>
<comment type="caution">
    <text evidence="2">The sequence shown here is derived from an EMBL/GenBank/DDBJ whole genome shotgun (WGS) entry which is preliminary data.</text>
</comment>
<dbReference type="EMBL" id="JBHFFA010000003">
    <property type="protein sequence ID" value="KAL2634712.1"/>
    <property type="molecule type" value="Genomic_DNA"/>
</dbReference>
<evidence type="ECO:0000313" key="2">
    <source>
        <dbReference type="EMBL" id="KAL2634712.1"/>
    </source>
</evidence>
<dbReference type="Proteomes" id="UP001605036">
    <property type="component" value="Unassembled WGS sequence"/>
</dbReference>
<sequence>MQKGKRRRKSVGRKRTATQAVPGKLVTNLQDETTNTANMEPVNIESNDELECAASLTPYVAPRDGSSSVLPYAAVPELSSLVPFPPLEVHTA</sequence>
<evidence type="ECO:0000313" key="3">
    <source>
        <dbReference type="Proteomes" id="UP001605036"/>
    </source>
</evidence>
<reference evidence="2 3" key="1">
    <citation type="submission" date="2024-09" db="EMBL/GenBank/DDBJ databases">
        <title>Chromosome-scale assembly of Riccia fluitans.</title>
        <authorList>
            <person name="Paukszto L."/>
            <person name="Sawicki J."/>
            <person name="Karawczyk K."/>
            <person name="Piernik-Szablinska J."/>
            <person name="Szczecinska M."/>
            <person name="Mazdziarz M."/>
        </authorList>
    </citation>
    <scope>NUCLEOTIDE SEQUENCE [LARGE SCALE GENOMIC DNA]</scope>
    <source>
        <strain evidence="2">Rf_01</strain>
        <tissue evidence="2">Aerial parts of the thallus</tissue>
    </source>
</reference>